<dbReference type="Proteomes" id="UP000515734">
    <property type="component" value="Chromosome"/>
</dbReference>
<dbReference type="Pfam" id="PF01614">
    <property type="entry name" value="IclR_C"/>
    <property type="match status" value="1"/>
</dbReference>
<dbReference type="PROSITE" id="PS51077">
    <property type="entry name" value="HTH_ICLR"/>
    <property type="match status" value="1"/>
</dbReference>
<organism evidence="9 10">
    <name type="scientific">Mycolicibacterium litorale</name>
    <dbReference type="NCBI Taxonomy" id="758802"/>
    <lineage>
        <taxon>Bacteria</taxon>
        <taxon>Bacillati</taxon>
        <taxon>Actinomycetota</taxon>
        <taxon>Actinomycetes</taxon>
        <taxon>Mycobacteriales</taxon>
        <taxon>Mycobacteriaceae</taxon>
        <taxon>Mycolicibacterium</taxon>
    </lineage>
</organism>
<name>A0A6S6PCH7_9MYCO</name>
<evidence type="ECO:0000256" key="1">
    <source>
        <dbReference type="ARBA" id="ARBA00022798"/>
    </source>
</evidence>
<dbReference type="InterPro" id="IPR014757">
    <property type="entry name" value="Tscrpt_reg_IclR_C"/>
</dbReference>
<dbReference type="GO" id="GO:0003700">
    <property type="term" value="F:DNA-binding transcription factor activity"/>
    <property type="evidence" value="ECO:0007669"/>
    <property type="project" value="TreeGrafter"/>
</dbReference>
<dbReference type="Gene3D" id="3.30.450.40">
    <property type="match status" value="1"/>
</dbReference>
<dbReference type="GO" id="GO:0045892">
    <property type="term" value="P:negative regulation of DNA-templated transcription"/>
    <property type="evidence" value="ECO:0007669"/>
    <property type="project" value="TreeGrafter"/>
</dbReference>
<gene>
    <name evidence="9" type="ORF">NIIDNTM18_31460</name>
</gene>
<feature type="domain" description="IclR-ED" evidence="8">
    <location>
        <begin position="67"/>
        <end position="249"/>
    </location>
</feature>
<evidence type="ECO:0000256" key="5">
    <source>
        <dbReference type="ARBA" id="ARBA00058938"/>
    </source>
</evidence>
<dbReference type="AlphaFoldDB" id="A0A6S6PCH7"/>
<evidence type="ECO:0000256" key="6">
    <source>
        <dbReference type="ARBA" id="ARBA00070406"/>
    </source>
</evidence>
<keyword evidence="2" id="KW-0805">Transcription regulation</keyword>
<reference evidence="9 10" key="1">
    <citation type="submission" date="2020-07" db="EMBL/GenBank/DDBJ databases">
        <title>Complete genome sequence of Mycolicibacterium litorale like strain isolated from cardiac implantable electronic device infection.</title>
        <authorList>
            <person name="Fukano H."/>
            <person name="Miyama H."/>
            <person name="Hoshino Y."/>
        </authorList>
    </citation>
    <scope>NUCLEOTIDE SEQUENCE [LARGE SCALE GENOMIC DNA]</scope>
    <source>
        <strain evidence="9 10">NIIDNTM18</strain>
    </source>
</reference>
<dbReference type="RefSeq" id="WP_185291832.1">
    <property type="nucleotide sequence ID" value="NZ_AP023287.1"/>
</dbReference>
<sequence>MATDGTLAKGFILLEVLADRPDGVTVTGLAREVGLPASTVHRLLTEMVRIGLARTDAQSKRYQLGNKLFELHHRAAEVRSLPEVMIGVMRRLADTTGLTIFMGAREGTQYFYVERIGGTDRVQIRAYVGERLPLHASSGGKCLLAFLPAQEQEQILDQLQWERVTPHTHIDEIEFRKELREVAERGYALNDGEVQEGIRAVSVPVMKGSRPAYALTISAPEFRLPLDAIDGFVALLTEAAREIQLQLPRGEDRPVRTA</sequence>
<dbReference type="InterPro" id="IPR029016">
    <property type="entry name" value="GAF-like_dom_sf"/>
</dbReference>
<protein>
    <recommendedName>
        <fullName evidence="6">Glycerol operon regulatory protein</fullName>
    </recommendedName>
</protein>
<dbReference type="Pfam" id="PF09339">
    <property type="entry name" value="HTH_IclR"/>
    <property type="match status" value="1"/>
</dbReference>
<dbReference type="FunFam" id="1.10.10.10:FF:000056">
    <property type="entry name" value="IclR family transcriptional regulator"/>
    <property type="match status" value="1"/>
</dbReference>
<evidence type="ECO:0000259" key="7">
    <source>
        <dbReference type="PROSITE" id="PS51077"/>
    </source>
</evidence>
<dbReference type="PANTHER" id="PTHR30136">
    <property type="entry name" value="HELIX-TURN-HELIX TRANSCRIPTIONAL REGULATOR, ICLR FAMILY"/>
    <property type="match status" value="1"/>
</dbReference>
<evidence type="ECO:0000256" key="3">
    <source>
        <dbReference type="ARBA" id="ARBA00023125"/>
    </source>
</evidence>
<keyword evidence="3" id="KW-0238">DNA-binding</keyword>
<comment type="function">
    <text evidence="5">May be an activator protein for the gylABX operon.</text>
</comment>
<dbReference type="SUPFAM" id="SSF55781">
    <property type="entry name" value="GAF domain-like"/>
    <property type="match status" value="1"/>
</dbReference>
<evidence type="ECO:0000313" key="10">
    <source>
        <dbReference type="Proteomes" id="UP000515734"/>
    </source>
</evidence>
<dbReference type="GO" id="GO:0006071">
    <property type="term" value="P:glycerol metabolic process"/>
    <property type="evidence" value="ECO:0007669"/>
    <property type="project" value="UniProtKB-KW"/>
</dbReference>
<dbReference type="InterPro" id="IPR036388">
    <property type="entry name" value="WH-like_DNA-bd_sf"/>
</dbReference>
<dbReference type="SUPFAM" id="SSF46785">
    <property type="entry name" value="Winged helix' DNA-binding domain"/>
    <property type="match status" value="1"/>
</dbReference>
<dbReference type="Gene3D" id="1.10.10.10">
    <property type="entry name" value="Winged helix-like DNA-binding domain superfamily/Winged helix DNA-binding domain"/>
    <property type="match status" value="1"/>
</dbReference>
<evidence type="ECO:0000256" key="2">
    <source>
        <dbReference type="ARBA" id="ARBA00023015"/>
    </source>
</evidence>
<evidence type="ECO:0000259" key="8">
    <source>
        <dbReference type="PROSITE" id="PS51078"/>
    </source>
</evidence>
<dbReference type="EMBL" id="AP023287">
    <property type="protein sequence ID" value="BCI53868.1"/>
    <property type="molecule type" value="Genomic_DNA"/>
</dbReference>
<dbReference type="SMART" id="SM00346">
    <property type="entry name" value="HTH_ICLR"/>
    <property type="match status" value="1"/>
</dbReference>
<dbReference type="InterPro" id="IPR050707">
    <property type="entry name" value="HTH_MetabolicPath_Reg"/>
</dbReference>
<dbReference type="PROSITE" id="PS51078">
    <property type="entry name" value="ICLR_ED"/>
    <property type="match status" value="1"/>
</dbReference>
<keyword evidence="4" id="KW-0804">Transcription</keyword>
<keyword evidence="1" id="KW-0319">Glycerol metabolism</keyword>
<dbReference type="PANTHER" id="PTHR30136:SF35">
    <property type="entry name" value="HTH-TYPE TRANSCRIPTIONAL REGULATOR RV1719"/>
    <property type="match status" value="1"/>
</dbReference>
<dbReference type="InterPro" id="IPR005471">
    <property type="entry name" value="Tscrpt_reg_IclR_N"/>
</dbReference>
<evidence type="ECO:0000313" key="9">
    <source>
        <dbReference type="EMBL" id="BCI53868.1"/>
    </source>
</evidence>
<feature type="domain" description="HTH iclR-type" evidence="7">
    <location>
        <begin position="4"/>
        <end position="66"/>
    </location>
</feature>
<proteinExistence type="predicted"/>
<evidence type="ECO:0000256" key="4">
    <source>
        <dbReference type="ARBA" id="ARBA00023163"/>
    </source>
</evidence>
<accession>A0A6S6PCH7</accession>
<dbReference type="InterPro" id="IPR036390">
    <property type="entry name" value="WH_DNA-bd_sf"/>
</dbReference>
<dbReference type="GO" id="GO:0003677">
    <property type="term" value="F:DNA binding"/>
    <property type="evidence" value="ECO:0007669"/>
    <property type="project" value="UniProtKB-KW"/>
</dbReference>